<dbReference type="Proteomes" id="UP001283361">
    <property type="component" value="Unassembled WGS sequence"/>
</dbReference>
<evidence type="ECO:0000313" key="1">
    <source>
        <dbReference type="EMBL" id="KAK3788584.1"/>
    </source>
</evidence>
<comment type="caution">
    <text evidence="1">The sequence shown here is derived from an EMBL/GenBank/DDBJ whole genome shotgun (WGS) entry which is preliminary data.</text>
</comment>
<gene>
    <name evidence="1" type="ORF">RRG08_031240</name>
</gene>
<proteinExistence type="predicted"/>
<organism evidence="1 2">
    <name type="scientific">Elysia crispata</name>
    <name type="common">lettuce slug</name>
    <dbReference type="NCBI Taxonomy" id="231223"/>
    <lineage>
        <taxon>Eukaryota</taxon>
        <taxon>Metazoa</taxon>
        <taxon>Spiralia</taxon>
        <taxon>Lophotrochozoa</taxon>
        <taxon>Mollusca</taxon>
        <taxon>Gastropoda</taxon>
        <taxon>Heterobranchia</taxon>
        <taxon>Euthyneura</taxon>
        <taxon>Panpulmonata</taxon>
        <taxon>Sacoglossa</taxon>
        <taxon>Placobranchoidea</taxon>
        <taxon>Plakobranchidae</taxon>
        <taxon>Elysia</taxon>
    </lineage>
</organism>
<sequence>MGDISKAIHTLICDRTAGEDKITPEIIKIGKPLHKLLCLFSREGKVDQDMPDAKIITLYKTKRGRSDCNNYKGISLLSIVGKDFTRVVLVRLQVLAERIYQSRSVASQPRGRWWS</sequence>
<protein>
    <submittedName>
        <fullName evidence="1">Uncharacterized protein</fullName>
    </submittedName>
</protein>
<dbReference type="EMBL" id="JAWDGP010001753">
    <property type="protein sequence ID" value="KAK3788584.1"/>
    <property type="molecule type" value="Genomic_DNA"/>
</dbReference>
<dbReference type="AlphaFoldDB" id="A0AAE1AIK7"/>
<keyword evidence="2" id="KW-1185">Reference proteome</keyword>
<name>A0AAE1AIK7_9GAST</name>
<reference evidence="1" key="1">
    <citation type="journal article" date="2023" name="G3 (Bethesda)">
        <title>A reference genome for the long-term kleptoplast-retaining sea slug Elysia crispata morphotype clarki.</title>
        <authorList>
            <person name="Eastman K.E."/>
            <person name="Pendleton A.L."/>
            <person name="Shaikh M.A."/>
            <person name="Suttiyut T."/>
            <person name="Ogas R."/>
            <person name="Tomko P."/>
            <person name="Gavelis G."/>
            <person name="Widhalm J.R."/>
            <person name="Wisecaver J.H."/>
        </authorList>
    </citation>
    <scope>NUCLEOTIDE SEQUENCE</scope>
    <source>
        <strain evidence="1">ECLA1</strain>
    </source>
</reference>
<accession>A0AAE1AIK7</accession>
<evidence type="ECO:0000313" key="2">
    <source>
        <dbReference type="Proteomes" id="UP001283361"/>
    </source>
</evidence>